<organism evidence="2 3">
    <name type="scientific">Sphingomonas agrestis</name>
    <dbReference type="NCBI Taxonomy" id="3080540"/>
    <lineage>
        <taxon>Bacteria</taxon>
        <taxon>Pseudomonadati</taxon>
        <taxon>Pseudomonadota</taxon>
        <taxon>Alphaproteobacteria</taxon>
        <taxon>Sphingomonadales</taxon>
        <taxon>Sphingomonadaceae</taxon>
        <taxon>Sphingomonas</taxon>
    </lineage>
</organism>
<dbReference type="EMBL" id="JAWJEJ010000001">
    <property type="protein sequence ID" value="MDV3456177.1"/>
    <property type="molecule type" value="Genomic_DNA"/>
</dbReference>
<evidence type="ECO:0000259" key="1">
    <source>
        <dbReference type="Pfam" id="PF04542"/>
    </source>
</evidence>
<dbReference type="RefSeq" id="WP_317225373.1">
    <property type="nucleotide sequence ID" value="NZ_JAWJEJ010000001.1"/>
</dbReference>
<sequence>MIPYEGTIRAWLARARVSEEDVDDIVQEGCCRLAALDNVDHIARPGAYFFSIFRNLLLQRIKRCRIVSIDMIAEIETFAIDDRPSPEREAAGRLDYARLRTIMAGLPDRCRRIVEMLPAEADEDTPAAPHTRRRFLIGGSAANLKLSLDLRNLFDSYRRVALRDGSVPLGYRRDEIDPLGRTLRLTVRKRF</sequence>
<dbReference type="InterPro" id="IPR014284">
    <property type="entry name" value="RNA_pol_sigma-70_dom"/>
</dbReference>
<dbReference type="SUPFAM" id="SSF88946">
    <property type="entry name" value="Sigma2 domain of RNA polymerase sigma factors"/>
    <property type="match status" value="1"/>
</dbReference>
<dbReference type="Proteomes" id="UP001273531">
    <property type="component" value="Unassembled WGS sequence"/>
</dbReference>
<name>A0ABU3Y547_9SPHN</name>
<accession>A0ABU3Y547</accession>
<feature type="domain" description="RNA polymerase sigma-70 region 2" evidence="1">
    <location>
        <begin position="4"/>
        <end position="63"/>
    </location>
</feature>
<comment type="caution">
    <text evidence="2">The sequence shown here is derived from an EMBL/GenBank/DDBJ whole genome shotgun (WGS) entry which is preliminary data.</text>
</comment>
<keyword evidence="3" id="KW-1185">Reference proteome</keyword>
<reference evidence="2 3" key="1">
    <citation type="submission" date="2023-10" db="EMBL/GenBank/DDBJ databases">
        <title>Sphingomonas sp. HF-S4 16S ribosomal RNA gene Genome sequencing and assembly.</title>
        <authorList>
            <person name="Lee H."/>
        </authorList>
    </citation>
    <scope>NUCLEOTIDE SEQUENCE [LARGE SCALE GENOMIC DNA]</scope>
    <source>
        <strain evidence="2 3">HF-S4</strain>
    </source>
</reference>
<dbReference type="InterPro" id="IPR007627">
    <property type="entry name" value="RNA_pol_sigma70_r2"/>
</dbReference>
<proteinExistence type="predicted"/>
<protein>
    <submittedName>
        <fullName evidence="2">Sigma-70 family RNA polymerase sigma factor</fullName>
    </submittedName>
</protein>
<dbReference type="NCBIfam" id="TIGR02937">
    <property type="entry name" value="sigma70-ECF"/>
    <property type="match status" value="1"/>
</dbReference>
<dbReference type="Pfam" id="PF04542">
    <property type="entry name" value="Sigma70_r2"/>
    <property type="match status" value="1"/>
</dbReference>
<gene>
    <name evidence="2" type="ORF">RZN05_04215</name>
</gene>
<evidence type="ECO:0000313" key="3">
    <source>
        <dbReference type="Proteomes" id="UP001273531"/>
    </source>
</evidence>
<dbReference type="Gene3D" id="1.10.1740.10">
    <property type="match status" value="1"/>
</dbReference>
<evidence type="ECO:0000313" key="2">
    <source>
        <dbReference type="EMBL" id="MDV3456177.1"/>
    </source>
</evidence>
<dbReference type="InterPro" id="IPR013325">
    <property type="entry name" value="RNA_pol_sigma_r2"/>
</dbReference>